<protein>
    <submittedName>
        <fullName evidence="3">1_Acyl_sn_Glycerol_3_P acylTase Acyltransferase 3</fullName>
    </submittedName>
</protein>
<dbReference type="AlphaFoldDB" id="A0A1Y1S9G6"/>
<feature type="transmembrane region" description="Helical" evidence="1">
    <location>
        <begin position="328"/>
        <end position="347"/>
    </location>
</feature>
<evidence type="ECO:0000313" key="3">
    <source>
        <dbReference type="EMBL" id="ORD95120.1"/>
    </source>
</evidence>
<sequence>MKMSYITRFICFICLIMGTAMNILLFNLIYKLLKVTRLKRGILEKFLKFWCYHVIIAFMGLLFTRPFYFINRTRHVKNEKNIAIFNHCSEYDWIYILMIYYQLEMYEKLFILMKMELKKIPVLGYIILQHNHLFVNREKNSGDKEKIKRDIDGIKKHKEYTMFIFPEGTIPTTESCRNGQEFAKKSELSVNNEPFLPKNVLVPKVGGFNTIKTNLEVKYIIDGTIFNNPYYFMPDNEQTHVQYFFKERLPISPIILIQEVRNEDLADDFVYKSFYTKEKMIERYKEMVTRCPNTLLTYEETKAIMSDVLEDDRLDIKQLWVKSKYRHVIFLFTAIMYLSVGCGAYKATSCLARILRKLFETQK</sequence>
<accession>A0A1Y1S9G6</accession>
<dbReference type="CDD" id="cd07990">
    <property type="entry name" value="LPLAT_LCLAT1-like"/>
    <property type="match status" value="1"/>
</dbReference>
<dbReference type="OrthoDB" id="189226at2759"/>
<dbReference type="Proteomes" id="UP000192639">
    <property type="component" value="Unassembled WGS sequence"/>
</dbReference>
<keyword evidence="4" id="KW-1185">Reference proteome</keyword>
<proteinExistence type="predicted"/>
<evidence type="ECO:0000259" key="2">
    <source>
        <dbReference type="SMART" id="SM00563"/>
    </source>
</evidence>
<reference evidence="3 4" key="1">
    <citation type="journal article" date="2017" name="Environ. Microbiol.">
        <title>Decay of the glycolytic pathway and adaptation to intranuclear parasitism within Enterocytozoonidae microsporidia.</title>
        <authorList>
            <person name="Wiredu Boakye D."/>
            <person name="Jaroenlak P."/>
            <person name="Prachumwat A."/>
            <person name="Williams T.A."/>
            <person name="Bateman K.S."/>
            <person name="Itsathitphaisarn O."/>
            <person name="Sritunyalucksana K."/>
            <person name="Paszkiewicz K.H."/>
            <person name="Moore K.A."/>
            <person name="Stentiford G.D."/>
            <person name="Williams B.A."/>
        </authorList>
    </citation>
    <scope>NUCLEOTIDE SEQUENCE [LARGE SCALE GENOMIC DNA]</scope>
    <source>
        <strain evidence="3 4">GB1</strain>
    </source>
</reference>
<name>A0A1Y1S9G6_9MICR</name>
<feature type="transmembrane region" description="Helical" evidence="1">
    <location>
        <begin position="6"/>
        <end position="30"/>
    </location>
</feature>
<organism evidence="3 4">
    <name type="scientific">Enterospora canceri</name>
    <dbReference type="NCBI Taxonomy" id="1081671"/>
    <lineage>
        <taxon>Eukaryota</taxon>
        <taxon>Fungi</taxon>
        <taxon>Fungi incertae sedis</taxon>
        <taxon>Microsporidia</taxon>
        <taxon>Enterocytozoonidae</taxon>
        <taxon>Enterospora</taxon>
    </lineage>
</organism>
<comment type="caution">
    <text evidence="3">The sequence shown here is derived from an EMBL/GenBank/DDBJ whole genome shotgun (WGS) entry which is preliminary data.</text>
</comment>
<dbReference type="SMART" id="SM00563">
    <property type="entry name" value="PlsC"/>
    <property type="match status" value="1"/>
</dbReference>
<keyword evidence="3" id="KW-0012">Acyltransferase</keyword>
<evidence type="ECO:0000256" key="1">
    <source>
        <dbReference type="SAM" id="Phobius"/>
    </source>
</evidence>
<dbReference type="GO" id="GO:0005783">
    <property type="term" value="C:endoplasmic reticulum"/>
    <property type="evidence" value="ECO:0007669"/>
    <property type="project" value="TreeGrafter"/>
</dbReference>
<evidence type="ECO:0000313" key="4">
    <source>
        <dbReference type="Proteomes" id="UP000192639"/>
    </source>
</evidence>
<dbReference type="GO" id="GO:0036149">
    <property type="term" value="P:phosphatidylinositol acyl-chain remodeling"/>
    <property type="evidence" value="ECO:0007669"/>
    <property type="project" value="TreeGrafter"/>
</dbReference>
<dbReference type="GO" id="GO:0016746">
    <property type="term" value="F:acyltransferase activity"/>
    <property type="evidence" value="ECO:0007669"/>
    <property type="project" value="UniProtKB-KW"/>
</dbReference>
<dbReference type="InterPro" id="IPR002123">
    <property type="entry name" value="Plipid/glycerol_acylTrfase"/>
</dbReference>
<feature type="transmembrane region" description="Helical" evidence="1">
    <location>
        <begin position="50"/>
        <end position="70"/>
    </location>
</feature>
<dbReference type="SUPFAM" id="SSF69593">
    <property type="entry name" value="Glycerol-3-phosphate (1)-acyltransferase"/>
    <property type="match status" value="1"/>
</dbReference>
<dbReference type="PANTHER" id="PTHR10983">
    <property type="entry name" value="1-ACYLGLYCEROL-3-PHOSPHATE ACYLTRANSFERASE-RELATED"/>
    <property type="match status" value="1"/>
</dbReference>
<dbReference type="EMBL" id="LWDP01000002">
    <property type="protein sequence ID" value="ORD95120.1"/>
    <property type="molecule type" value="Genomic_DNA"/>
</dbReference>
<gene>
    <name evidence="3" type="ORF">ECANGB1_2512</name>
</gene>
<keyword evidence="1" id="KW-0812">Transmembrane</keyword>
<dbReference type="Pfam" id="PF01553">
    <property type="entry name" value="Acyltransferase"/>
    <property type="match status" value="1"/>
</dbReference>
<dbReference type="PANTHER" id="PTHR10983:SF70">
    <property type="entry name" value="PROTEIN MUM3"/>
    <property type="match status" value="1"/>
</dbReference>
<dbReference type="VEuPathDB" id="MicrosporidiaDB:ECANGB1_2512"/>
<keyword evidence="1" id="KW-1133">Transmembrane helix</keyword>
<keyword evidence="3" id="KW-0808">Transferase</keyword>
<keyword evidence="1" id="KW-0472">Membrane</keyword>
<feature type="domain" description="Phospholipid/glycerol acyltransferase" evidence="2">
    <location>
        <begin position="81"/>
        <end position="209"/>
    </location>
</feature>